<dbReference type="InterPro" id="IPR001452">
    <property type="entry name" value="SH3_domain"/>
</dbReference>
<feature type="region of interest" description="Disordered" evidence="3">
    <location>
        <begin position="282"/>
        <end position="435"/>
    </location>
</feature>
<reference evidence="6" key="1">
    <citation type="submission" date="2020-05" db="EMBL/GenBank/DDBJ databases">
        <title>Mycena genomes resolve the evolution of fungal bioluminescence.</title>
        <authorList>
            <person name="Tsai I.J."/>
        </authorList>
    </citation>
    <scope>NUCLEOTIDE SEQUENCE</scope>
    <source>
        <strain evidence="6">110903Hualien_Pintung</strain>
    </source>
</reference>
<dbReference type="Pfam" id="PF00788">
    <property type="entry name" value="RA"/>
    <property type="match status" value="1"/>
</dbReference>
<evidence type="ECO:0008006" key="8">
    <source>
        <dbReference type="Google" id="ProtNLM"/>
    </source>
</evidence>
<dbReference type="GO" id="GO:0008104">
    <property type="term" value="P:intracellular protein localization"/>
    <property type="evidence" value="ECO:0007669"/>
    <property type="project" value="TreeGrafter"/>
</dbReference>
<name>A0A8H6TJS9_MYCCL</name>
<keyword evidence="1 2" id="KW-0728">SH3 domain</keyword>
<feature type="compositionally biased region" description="Low complexity" evidence="3">
    <location>
        <begin position="307"/>
        <end position="323"/>
    </location>
</feature>
<dbReference type="InterPro" id="IPR036028">
    <property type="entry name" value="SH3-like_dom_sf"/>
</dbReference>
<feature type="region of interest" description="Disordered" evidence="3">
    <location>
        <begin position="842"/>
        <end position="892"/>
    </location>
</feature>
<dbReference type="InterPro" id="IPR000159">
    <property type="entry name" value="RA_dom"/>
</dbReference>
<evidence type="ECO:0000259" key="5">
    <source>
        <dbReference type="PROSITE" id="PS50200"/>
    </source>
</evidence>
<feature type="compositionally biased region" description="Polar residues" evidence="3">
    <location>
        <begin position="851"/>
        <end position="868"/>
    </location>
</feature>
<feature type="region of interest" description="Disordered" evidence="3">
    <location>
        <begin position="917"/>
        <end position="938"/>
    </location>
</feature>
<dbReference type="Pfam" id="PF00018">
    <property type="entry name" value="SH3_1"/>
    <property type="match status" value="1"/>
</dbReference>
<dbReference type="SMART" id="SM00326">
    <property type="entry name" value="SH3"/>
    <property type="match status" value="1"/>
</dbReference>
<dbReference type="OrthoDB" id="196165at2759"/>
<feature type="region of interest" description="Disordered" evidence="3">
    <location>
        <begin position="727"/>
        <end position="751"/>
    </location>
</feature>
<accession>A0A8H6TJS9</accession>
<dbReference type="GO" id="GO:0030950">
    <property type="term" value="P:establishment or maintenance of actin cytoskeleton polarity"/>
    <property type="evidence" value="ECO:0007669"/>
    <property type="project" value="TreeGrafter"/>
</dbReference>
<dbReference type="Gene3D" id="3.10.20.90">
    <property type="entry name" value="Phosphatidylinositol 3-kinase Catalytic Subunit, Chain A, domain 1"/>
    <property type="match status" value="1"/>
</dbReference>
<dbReference type="Proteomes" id="UP000613580">
    <property type="component" value="Unassembled WGS sequence"/>
</dbReference>
<dbReference type="GO" id="GO:0015630">
    <property type="term" value="C:microtubule cytoskeleton"/>
    <property type="evidence" value="ECO:0007669"/>
    <property type="project" value="TreeGrafter"/>
</dbReference>
<evidence type="ECO:0000256" key="2">
    <source>
        <dbReference type="PROSITE-ProRule" id="PRU00192"/>
    </source>
</evidence>
<feature type="compositionally biased region" description="Low complexity" evidence="3">
    <location>
        <begin position="383"/>
        <end position="392"/>
    </location>
</feature>
<dbReference type="InterPro" id="IPR053039">
    <property type="entry name" value="Polarity_Bud-Selection_Reg"/>
</dbReference>
<dbReference type="PROSITE" id="PS50002">
    <property type="entry name" value="SH3"/>
    <property type="match status" value="1"/>
</dbReference>
<evidence type="ECO:0000256" key="3">
    <source>
        <dbReference type="SAM" id="MobiDB-lite"/>
    </source>
</evidence>
<keyword evidence="7" id="KW-1185">Reference proteome</keyword>
<evidence type="ECO:0000256" key="1">
    <source>
        <dbReference type="ARBA" id="ARBA00022443"/>
    </source>
</evidence>
<evidence type="ECO:0000313" key="7">
    <source>
        <dbReference type="Proteomes" id="UP000613580"/>
    </source>
</evidence>
<dbReference type="GO" id="GO:0007165">
    <property type="term" value="P:signal transduction"/>
    <property type="evidence" value="ECO:0007669"/>
    <property type="project" value="InterPro"/>
</dbReference>
<proteinExistence type="predicted"/>
<dbReference type="SUPFAM" id="SSF50044">
    <property type="entry name" value="SH3-domain"/>
    <property type="match status" value="1"/>
</dbReference>
<dbReference type="PANTHER" id="PTHR47775:SF1">
    <property type="entry name" value="BUD SITE SELECTION PROTEIN 14"/>
    <property type="match status" value="1"/>
</dbReference>
<organism evidence="6 7">
    <name type="scientific">Mycena chlorophos</name>
    <name type="common">Agaric fungus</name>
    <name type="synonym">Agaricus chlorophos</name>
    <dbReference type="NCBI Taxonomy" id="658473"/>
    <lineage>
        <taxon>Eukaryota</taxon>
        <taxon>Fungi</taxon>
        <taxon>Dikarya</taxon>
        <taxon>Basidiomycota</taxon>
        <taxon>Agaricomycotina</taxon>
        <taxon>Agaricomycetes</taxon>
        <taxon>Agaricomycetidae</taxon>
        <taxon>Agaricales</taxon>
        <taxon>Marasmiineae</taxon>
        <taxon>Mycenaceae</taxon>
        <taxon>Mycena</taxon>
    </lineage>
</organism>
<feature type="compositionally biased region" description="Low complexity" evidence="3">
    <location>
        <begin position="364"/>
        <end position="375"/>
    </location>
</feature>
<comment type="caution">
    <text evidence="6">The sequence shown here is derived from an EMBL/GenBank/DDBJ whole genome shotgun (WGS) entry which is preliminary data.</text>
</comment>
<dbReference type="InterPro" id="IPR029071">
    <property type="entry name" value="Ubiquitin-like_domsf"/>
</dbReference>
<feature type="compositionally biased region" description="Polar residues" evidence="3">
    <location>
        <begin position="923"/>
        <end position="937"/>
    </location>
</feature>
<protein>
    <recommendedName>
        <fullName evidence="8">SH3 domain-containing protein</fullName>
    </recommendedName>
</protein>
<dbReference type="PROSITE" id="PS50200">
    <property type="entry name" value="RA"/>
    <property type="match status" value="1"/>
</dbReference>
<feature type="compositionally biased region" description="Basic and acidic residues" evidence="3">
    <location>
        <begin position="282"/>
        <end position="291"/>
    </location>
</feature>
<dbReference type="SUPFAM" id="SSF54236">
    <property type="entry name" value="Ubiquitin-like"/>
    <property type="match status" value="1"/>
</dbReference>
<feature type="compositionally biased region" description="Polar residues" evidence="3">
    <location>
        <begin position="393"/>
        <end position="416"/>
    </location>
</feature>
<dbReference type="EMBL" id="JACAZE010000005">
    <property type="protein sequence ID" value="KAF7317005.1"/>
    <property type="molecule type" value="Genomic_DNA"/>
</dbReference>
<dbReference type="AlphaFoldDB" id="A0A8H6TJS9"/>
<feature type="domain" description="Ras-associating" evidence="5">
    <location>
        <begin position="480"/>
        <end position="596"/>
    </location>
</feature>
<dbReference type="PANTHER" id="PTHR47775">
    <property type="entry name" value="BUD SITE SELECTION PROTEIN 14"/>
    <property type="match status" value="1"/>
</dbReference>
<dbReference type="SMART" id="SM00314">
    <property type="entry name" value="RA"/>
    <property type="match status" value="1"/>
</dbReference>
<gene>
    <name evidence="6" type="ORF">HMN09_00434900</name>
</gene>
<dbReference type="GO" id="GO:0051286">
    <property type="term" value="C:cell tip"/>
    <property type="evidence" value="ECO:0007669"/>
    <property type="project" value="TreeGrafter"/>
</dbReference>
<feature type="domain" description="SH3" evidence="4">
    <location>
        <begin position="47"/>
        <end position="108"/>
    </location>
</feature>
<dbReference type="Gene3D" id="2.30.30.40">
    <property type="entry name" value="SH3 Domains"/>
    <property type="match status" value="1"/>
</dbReference>
<sequence length="1021" mass="111151">MALKTVHDLVLDDDTDSLLEIDSDADELEEFVESSSSSLSLPLNETIDFDLVYALHAFPADLEGQANVAKGDSLFLLDDSNSYWWLVRVLKTDQVGYIPAENIETPLERLARLNKHRNVDLSSATTDEVRADLESTAAGLAPHPGNGVRNPLSRRQSLAFSCSLRVHRYPPAVWQEEEWLVAREEYRAATVPEYDEYDLSAFDEDEDHEEGDWEEGTFDAEDAQLAAETVDMMTLLTQTMSPPPPSIPSRPSASASVDEVKVISAEASRPDTKLSKLVVEEERKPIEVSEREELDTPTTPTKVPEVLSPLPGAPSAQSPQSSSEGKLRKRGPPNGGDEREAKKKKGSGVFAIFSRKNGRDKSKNSSSSESENASRSSEDSSIRRSLSISSASTEGPNANVASPRQPSSLATETTGIQPRPAPQAISPVRSSSLAADVTDTLSPRGSFIGSPATPRSRPTSLILVPGAVDIITGKAPELSVIRVFAGPNLHTEVTFKTVLLNSTTTTEEMIKQAAHRFRLELLDPGDYCITVKRAEGTATVLQPDDRPLQVFEGLVEGAPRVTRRSSIGSIASLTSVLSNDFTDDSAVKFYLSRKMDNAVSAIAEASLSSDARFGLQLVLHAVDLPDDMIFDPVTEAIIFKDALKDRVRISAAVSQTMRSKTFVLPMNVTVAEVIETGLERFGIEDGLVDGGDEVEDKVSRRKSVRLRYRLTMADTRTGEERELLPSSRIVDALSKPPTAASKKNAEDESTPSFILRRATSYRTSYASSRPRSISSALDELALAKLHRNSISSVTSSTPPESTAGMTRQEIIAAQRKATRATQQAILSSTEDVRLSAMSEKNIVASLDRPPETNSPRPSSRPLTPNSVGPTPLSDDNFLRPATGTPTSGKPFSLASVFSRRQPSASSVFSDTVSGYVTAPSAPESPSRTPTPKASSQKKVFLPNDDFGMSHMMAIIELRAAQARPRPVVVPIHAVDAMLFGRKPEMNSLHPRMREIYAEGFKLLEQTDVYLDEFMSSKRKQA</sequence>
<evidence type="ECO:0000259" key="4">
    <source>
        <dbReference type="PROSITE" id="PS50002"/>
    </source>
</evidence>
<evidence type="ECO:0000313" key="6">
    <source>
        <dbReference type="EMBL" id="KAF7317005.1"/>
    </source>
</evidence>